<evidence type="ECO:0000256" key="2">
    <source>
        <dbReference type="ARBA" id="ARBA00010617"/>
    </source>
</evidence>
<reference evidence="5" key="1">
    <citation type="journal article" date="2019" name="Int. J. Syst. Evol. Microbiol.">
        <title>The Global Catalogue of Microorganisms (GCM) 10K type strain sequencing project: providing services to taxonomists for standard genome sequencing and annotation.</title>
        <authorList>
            <consortium name="The Broad Institute Genomics Platform"/>
            <consortium name="The Broad Institute Genome Sequencing Center for Infectious Disease"/>
            <person name="Wu L."/>
            <person name="Ma J."/>
        </authorList>
    </citation>
    <scope>NUCLEOTIDE SEQUENCE [LARGE SCALE GENOMIC DNA]</scope>
    <source>
        <strain evidence="5">CECT 7806</strain>
    </source>
</reference>
<dbReference type="Pfam" id="PF00067">
    <property type="entry name" value="p450"/>
    <property type="match status" value="1"/>
</dbReference>
<organism evidence="4 5">
    <name type="scientific">Methylobacterium longum</name>
    <dbReference type="NCBI Taxonomy" id="767694"/>
    <lineage>
        <taxon>Bacteria</taxon>
        <taxon>Pseudomonadati</taxon>
        <taxon>Pseudomonadota</taxon>
        <taxon>Alphaproteobacteria</taxon>
        <taxon>Hyphomicrobiales</taxon>
        <taxon>Methylobacteriaceae</taxon>
        <taxon>Methylobacterium</taxon>
    </lineage>
</organism>
<dbReference type="PRINTS" id="PR00359">
    <property type="entry name" value="BP450"/>
</dbReference>
<evidence type="ECO:0000313" key="5">
    <source>
        <dbReference type="Proteomes" id="UP001244297"/>
    </source>
</evidence>
<gene>
    <name evidence="4" type="ORF">QWZ18_15010</name>
</gene>
<comment type="caution">
    <text evidence="4">The sequence shown here is derived from an EMBL/GenBank/DDBJ whole genome shotgun (WGS) entry which is preliminary data.</text>
</comment>
<dbReference type="Gene3D" id="1.10.630.10">
    <property type="entry name" value="Cytochrome P450"/>
    <property type="match status" value="1"/>
</dbReference>
<evidence type="ECO:0000256" key="3">
    <source>
        <dbReference type="RuleBase" id="RU000461"/>
    </source>
</evidence>
<comment type="cofactor">
    <cofactor evidence="1">
        <name>heme</name>
        <dbReference type="ChEBI" id="CHEBI:30413"/>
    </cofactor>
</comment>
<keyword evidence="3" id="KW-0349">Heme</keyword>
<dbReference type="InterPro" id="IPR002397">
    <property type="entry name" value="Cyt_P450_B"/>
</dbReference>
<dbReference type="SUPFAM" id="SSF48264">
    <property type="entry name" value="Cytochrome P450"/>
    <property type="match status" value="1"/>
</dbReference>
<name>A0ABT8AQV0_9HYPH</name>
<keyword evidence="3" id="KW-0560">Oxidoreductase</keyword>
<dbReference type="PANTHER" id="PTHR46696:SF1">
    <property type="entry name" value="CYTOCHROME P450 YJIB-RELATED"/>
    <property type="match status" value="1"/>
</dbReference>
<dbReference type="InterPro" id="IPR001128">
    <property type="entry name" value="Cyt_P450"/>
</dbReference>
<dbReference type="PANTHER" id="PTHR46696">
    <property type="entry name" value="P450, PUTATIVE (EUROFUNG)-RELATED"/>
    <property type="match status" value="1"/>
</dbReference>
<dbReference type="RefSeq" id="WP_238287146.1">
    <property type="nucleotide sequence ID" value="NZ_BPQS01000008.1"/>
</dbReference>
<keyword evidence="3" id="KW-0479">Metal-binding</keyword>
<dbReference type="CDD" id="cd20625">
    <property type="entry name" value="CYP164-like"/>
    <property type="match status" value="1"/>
</dbReference>
<protein>
    <submittedName>
        <fullName evidence="4">Cytochrome P450</fullName>
    </submittedName>
</protein>
<dbReference type="InterPro" id="IPR036396">
    <property type="entry name" value="Cyt_P450_sf"/>
</dbReference>
<keyword evidence="3" id="KW-0503">Monooxygenase</keyword>
<evidence type="ECO:0000313" key="4">
    <source>
        <dbReference type="EMBL" id="MDN3571931.1"/>
    </source>
</evidence>
<dbReference type="PRINTS" id="PR00385">
    <property type="entry name" value="P450"/>
</dbReference>
<dbReference type="EMBL" id="JAUFPT010000054">
    <property type="protein sequence ID" value="MDN3571931.1"/>
    <property type="molecule type" value="Genomic_DNA"/>
</dbReference>
<dbReference type="Proteomes" id="UP001244297">
    <property type="component" value="Unassembled WGS sequence"/>
</dbReference>
<sequence>MPVSDTGPIPDTGPVPDDLLFAAVTDPANRADPYPLYARLRERPVSRQRDGSYVVSTQAAIRALIFDPRLSSEDLPPFKRPRTGNPLRDWIINPIRSRIATAHRPLIFRDPPDHDVLRAAVMGEFTIPRVQGLRDRVAREVDTLLDACRGRREICLVGDLSYPLPVSVICELLGVPESDEPRFQSWATQLATALEPDARRDVEARRHTVAAFDAISDYMRALIAEKRRHPADDMLSGLAAPGPGGKKRMSDFDLISTAILLLVAGHETTVNLITNAMLTLLRHPQELERLRADPERAPRLIEEVLRYEPPVHFRTRKALGAITVAGETIPKGAAVVLLFASANRDPARFAAPDRFDPDRPDIEHFGFGGGLHYCVGAPLARIEAEIALVALSRRLVAPRLMRDPPYRSGASLRGPEELRIAIDAVA</sequence>
<keyword evidence="3" id="KW-0408">Iron</keyword>
<keyword evidence="5" id="KW-1185">Reference proteome</keyword>
<comment type="similarity">
    <text evidence="2 3">Belongs to the cytochrome P450 family.</text>
</comment>
<proteinExistence type="inferred from homology"/>
<dbReference type="InterPro" id="IPR017972">
    <property type="entry name" value="Cyt_P450_CS"/>
</dbReference>
<dbReference type="PROSITE" id="PS00086">
    <property type="entry name" value="CYTOCHROME_P450"/>
    <property type="match status" value="1"/>
</dbReference>
<accession>A0ABT8AQV0</accession>
<evidence type="ECO:0000256" key="1">
    <source>
        <dbReference type="ARBA" id="ARBA00001971"/>
    </source>
</evidence>